<dbReference type="Proteomes" id="UP000051326">
    <property type="component" value="Unassembled WGS sequence"/>
</dbReference>
<dbReference type="RefSeq" id="WP_058285039.1">
    <property type="nucleotide sequence ID" value="NZ_CYSR01000010.1"/>
</dbReference>
<feature type="domain" description="DUF6868" evidence="2">
    <location>
        <begin position="1"/>
        <end position="79"/>
    </location>
</feature>
<sequence length="79" mass="8821">MTQEALSAFFGWLTVLHIGLFTLSAILLMLMHDWAAGLHARLFGLAPADVSLTFYRWLGTYKIIIFATALGPWLALQLI</sequence>
<dbReference type="InterPro" id="IPR049220">
    <property type="entry name" value="DUF6868"/>
</dbReference>
<reference evidence="3 4" key="1">
    <citation type="submission" date="2015-09" db="EMBL/GenBank/DDBJ databases">
        <authorList>
            <consortium name="Swine Surveillance"/>
        </authorList>
    </citation>
    <scope>NUCLEOTIDE SEQUENCE [LARGE SCALE GENOMIC DNA]</scope>
    <source>
        <strain evidence="3 4">CECT 8399</strain>
    </source>
</reference>
<dbReference type="EMBL" id="CYSR01000010">
    <property type="protein sequence ID" value="CUH98846.1"/>
    <property type="molecule type" value="Genomic_DNA"/>
</dbReference>
<dbReference type="STRING" id="1396826.PHA8399_00962"/>
<evidence type="ECO:0000259" key="2">
    <source>
        <dbReference type="Pfam" id="PF21742"/>
    </source>
</evidence>
<proteinExistence type="predicted"/>
<gene>
    <name evidence="3" type="ORF">PHA8399_00962</name>
</gene>
<organism evidence="3 4">
    <name type="scientific">Leisingera aquaemixtae</name>
    <dbReference type="NCBI Taxonomy" id="1396826"/>
    <lineage>
        <taxon>Bacteria</taxon>
        <taxon>Pseudomonadati</taxon>
        <taxon>Pseudomonadota</taxon>
        <taxon>Alphaproteobacteria</taxon>
        <taxon>Rhodobacterales</taxon>
        <taxon>Roseobacteraceae</taxon>
        <taxon>Leisingera</taxon>
    </lineage>
</organism>
<protein>
    <recommendedName>
        <fullName evidence="2">DUF6868 domain-containing protein</fullName>
    </recommendedName>
</protein>
<evidence type="ECO:0000256" key="1">
    <source>
        <dbReference type="SAM" id="Phobius"/>
    </source>
</evidence>
<keyword evidence="1" id="KW-1133">Transmembrane helix</keyword>
<dbReference type="AlphaFoldDB" id="A0A0P1H772"/>
<feature type="transmembrane region" description="Helical" evidence="1">
    <location>
        <begin position="12"/>
        <end position="34"/>
    </location>
</feature>
<keyword evidence="1" id="KW-0472">Membrane</keyword>
<evidence type="ECO:0000313" key="4">
    <source>
        <dbReference type="Proteomes" id="UP000051326"/>
    </source>
</evidence>
<accession>A0A0P1H772</accession>
<evidence type="ECO:0000313" key="3">
    <source>
        <dbReference type="EMBL" id="CUH98846.1"/>
    </source>
</evidence>
<dbReference type="Pfam" id="PF21742">
    <property type="entry name" value="DUF6868"/>
    <property type="match status" value="1"/>
</dbReference>
<feature type="transmembrane region" description="Helical" evidence="1">
    <location>
        <begin position="54"/>
        <end position="76"/>
    </location>
</feature>
<keyword evidence="1" id="KW-0812">Transmembrane</keyword>
<name>A0A0P1H772_9RHOB</name>